<dbReference type="AlphaFoldDB" id="A0A1X4G2V5"/>
<dbReference type="PANTHER" id="PTHR43856">
    <property type="entry name" value="CARDIOLIPIN HYDROLASE"/>
    <property type="match status" value="1"/>
</dbReference>
<dbReference type="GO" id="GO:0004630">
    <property type="term" value="F:phospholipase D activity"/>
    <property type="evidence" value="ECO:0007669"/>
    <property type="project" value="UniProtKB-EC"/>
</dbReference>
<gene>
    <name evidence="8" type="ORF">B7O87_15620</name>
</gene>
<comment type="caution">
    <text evidence="8">The sequence shown here is derived from an EMBL/GenBank/DDBJ whole genome shotgun (WGS) entry which is preliminary data.</text>
</comment>
<dbReference type="EC" id="3.1.4.4" evidence="3"/>
<dbReference type="InterPro" id="IPR025202">
    <property type="entry name" value="PLD-like_dom"/>
</dbReference>
<dbReference type="GO" id="GO:0016891">
    <property type="term" value="F:RNA endonuclease activity producing 5'-phosphomonoesters, hydrolytic mechanism"/>
    <property type="evidence" value="ECO:0007669"/>
    <property type="project" value="TreeGrafter"/>
</dbReference>
<feature type="domain" description="PLD phosphodiesterase" evidence="7">
    <location>
        <begin position="186"/>
        <end position="213"/>
    </location>
</feature>
<dbReference type="InterPro" id="IPR018247">
    <property type="entry name" value="EF_Hand_1_Ca_BS"/>
</dbReference>
<dbReference type="RefSeq" id="WP_085729288.1">
    <property type="nucleotide sequence ID" value="NZ_NBYN01000074.1"/>
</dbReference>
<comment type="catalytic activity">
    <reaction evidence="1">
        <text>a 1,2-diacyl-sn-glycero-3-phosphocholine + H2O = a 1,2-diacyl-sn-glycero-3-phosphate + choline + H(+)</text>
        <dbReference type="Rhea" id="RHEA:14445"/>
        <dbReference type="ChEBI" id="CHEBI:15354"/>
        <dbReference type="ChEBI" id="CHEBI:15377"/>
        <dbReference type="ChEBI" id="CHEBI:15378"/>
        <dbReference type="ChEBI" id="CHEBI:57643"/>
        <dbReference type="ChEBI" id="CHEBI:58608"/>
        <dbReference type="EC" id="3.1.4.4"/>
    </reaction>
</comment>
<accession>A0A1X4G2V5</accession>
<keyword evidence="4" id="KW-0378">Hydrolase</keyword>
<evidence type="ECO:0000256" key="3">
    <source>
        <dbReference type="ARBA" id="ARBA00012027"/>
    </source>
</evidence>
<dbReference type="PROSITE" id="PS51257">
    <property type="entry name" value="PROKAR_LIPOPROTEIN"/>
    <property type="match status" value="1"/>
</dbReference>
<evidence type="ECO:0000256" key="1">
    <source>
        <dbReference type="ARBA" id="ARBA00000798"/>
    </source>
</evidence>
<dbReference type="CDD" id="cd09173">
    <property type="entry name" value="PLDc_Nuc_like_unchar1_2"/>
    <property type="match status" value="1"/>
</dbReference>
<dbReference type="PROSITE" id="PS00018">
    <property type="entry name" value="EF_HAND_1"/>
    <property type="match status" value="1"/>
</dbReference>
<dbReference type="InterPro" id="IPR051406">
    <property type="entry name" value="PLD_domain"/>
</dbReference>
<evidence type="ECO:0000256" key="5">
    <source>
        <dbReference type="ARBA" id="ARBA00022963"/>
    </source>
</evidence>
<reference evidence="9" key="1">
    <citation type="submission" date="2017-04" db="EMBL/GenBank/DDBJ databases">
        <authorList>
            <person name="Abreu V.A."/>
            <person name="Popin R.V."/>
            <person name="Rigonato J."/>
            <person name="Andreote A.P."/>
            <person name="Schaker P.C."/>
            <person name="Hoff-Risseti C."/>
            <person name="Alvarenga D.O."/>
            <person name="Varani A.M."/>
            <person name="Fiore M.F."/>
        </authorList>
    </citation>
    <scope>NUCLEOTIDE SEQUENCE [LARGE SCALE GENOMIC DNA]</scope>
    <source>
        <strain evidence="9">CENA303</strain>
    </source>
</reference>
<dbReference type="SUPFAM" id="SSF56024">
    <property type="entry name" value="Phospholipase D/nuclease"/>
    <property type="match status" value="2"/>
</dbReference>
<evidence type="ECO:0000313" key="8">
    <source>
        <dbReference type="EMBL" id="OSO87101.1"/>
    </source>
</evidence>
<evidence type="ECO:0000313" key="9">
    <source>
        <dbReference type="Proteomes" id="UP000192997"/>
    </source>
</evidence>
<dbReference type="InterPro" id="IPR001736">
    <property type="entry name" value="PLipase_D/transphosphatidylase"/>
</dbReference>
<dbReference type="Pfam" id="PF13091">
    <property type="entry name" value="PLDc_2"/>
    <property type="match status" value="2"/>
</dbReference>
<keyword evidence="5" id="KW-0442">Lipid degradation</keyword>
<dbReference type="Proteomes" id="UP000192997">
    <property type="component" value="Unassembled WGS sequence"/>
</dbReference>
<evidence type="ECO:0000256" key="2">
    <source>
        <dbReference type="ARBA" id="ARBA00008664"/>
    </source>
</evidence>
<comment type="similarity">
    <text evidence="2">Belongs to the phospholipase D family.</text>
</comment>
<feature type="domain" description="PLD phosphodiesterase" evidence="7">
    <location>
        <begin position="390"/>
        <end position="417"/>
    </location>
</feature>
<proteinExistence type="inferred from homology"/>
<dbReference type="EMBL" id="NBYN01000074">
    <property type="protein sequence ID" value="OSO87101.1"/>
    <property type="molecule type" value="Genomic_DNA"/>
</dbReference>
<keyword evidence="6" id="KW-0443">Lipid metabolism</keyword>
<dbReference type="PANTHER" id="PTHR43856:SF1">
    <property type="entry name" value="MITOCHONDRIAL CARDIOLIPIN HYDROLASE"/>
    <property type="match status" value="1"/>
</dbReference>
<dbReference type="GO" id="GO:0016042">
    <property type="term" value="P:lipid catabolic process"/>
    <property type="evidence" value="ECO:0007669"/>
    <property type="project" value="UniProtKB-KW"/>
</dbReference>
<dbReference type="GO" id="GO:0006793">
    <property type="term" value="P:phosphorus metabolic process"/>
    <property type="evidence" value="ECO:0007669"/>
    <property type="project" value="UniProtKB-ARBA"/>
</dbReference>
<name>A0A1X4G2V5_9CYAN</name>
<evidence type="ECO:0000259" key="7">
    <source>
        <dbReference type="PROSITE" id="PS50035"/>
    </source>
</evidence>
<dbReference type="SMART" id="SM00155">
    <property type="entry name" value="PLDc"/>
    <property type="match status" value="2"/>
</dbReference>
<organism evidence="8 9">
    <name type="scientific">Cylindrospermopsis raciborskii CENA303</name>
    <dbReference type="NCBI Taxonomy" id="1170769"/>
    <lineage>
        <taxon>Bacteria</taxon>
        <taxon>Bacillati</taxon>
        <taxon>Cyanobacteriota</taxon>
        <taxon>Cyanophyceae</taxon>
        <taxon>Nostocales</taxon>
        <taxon>Aphanizomenonaceae</taxon>
        <taxon>Cylindrospermopsis</taxon>
    </lineage>
</organism>
<protein>
    <recommendedName>
        <fullName evidence="3">phospholipase D</fullName>
        <ecNumber evidence="3">3.1.4.4</ecNumber>
    </recommendedName>
</protein>
<dbReference type="PROSITE" id="PS50035">
    <property type="entry name" value="PLD"/>
    <property type="match status" value="2"/>
</dbReference>
<dbReference type="CDD" id="cd09116">
    <property type="entry name" value="PLDc_Nuc_like"/>
    <property type="match status" value="1"/>
</dbReference>
<sequence length="477" mass="54136">MSIPSKLKNWFYILLFFSTISGCQKIPSSRQLLPPLPQDPLIQVYFNHAQSSEYQESYRLQTRLGDDLEKQIIHSILQAQSTIDVAVQELRLPKIAQALIEKQRAGVQIRLILENQYSLPWQDLNSRVMKNLPLRDKNKLQTLRSLIDINKDGEITSEEIKQRDAIAIIQNSQIPWIDDTADGSKGSGLMHHKFMVIDSKLVIISSANFTPSDTFGDVNNLHSLGNANNLVKIESPELANLFTQEFNIMWGDGPGGKLDSKFGLQKPQRPWQKITAGNTQITVKFSPLSRTQIWSKSTNGLIGRTLNMAVQNIDMALFVFSDQKIANILENRHNQNVKIRALIDAQFAHRYYSEGLDMMGISISDNCKYEKDNRPWQNPITTVGVPSLLPGDVLHHKFAVIDQQIVITGSHNWSEAANHNNDESLIIVENPTVAAHFQREFHRLYQTIKLELPSTIKAKIDREIQECLPVETQSENL</sequence>
<dbReference type="Gene3D" id="3.30.870.10">
    <property type="entry name" value="Endonuclease Chain A"/>
    <property type="match status" value="2"/>
</dbReference>
<evidence type="ECO:0000256" key="6">
    <source>
        <dbReference type="ARBA" id="ARBA00023098"/>
    </source>
</evidence>
<evidence type="ECO:0000256" key="4">
    <source>
        <dbReference type="ARBA" id="ARBA00022801"/>
    </source>
</evidence>